<evidence type="ECO:0000313" key="3">
    <source>
        <dbReference type="Proteomes" id="UP000614741"/>
    </source>
</evidence>
<comment type="caution">
    <text evidence="2">The sequence shown here is derived from an EMBL/GenBank/DDBJ whole genome shotgun (WGS) entry which is preliminary data.</text>
</comment>
<protein>
    <submittedName>
        <fullName evidence="2">Uncharacterized protein</fullName>
    </submittedName>
</protein>
<dbReference type="EMBL" id="BONP01000002">
    <property type="protein sequence ID" value="GIG38723.1"/>
    <property type="molecule type" value="Genomic_DNA"/>
</dbReference>
<keyword evidence="3" id="KW-1185">Reference proteome</keyword>
<organism evidence="2 3">
    <name type="scientific">Cellulomonas phragmiteti</name>
    <dbReference type="NCBI Taxonomy" id="478780"/>
    <lineage>
        <taxon>Bacteria</taxon>
        <taxon>Bacillati</taxon>
        <taxon>Actinomycetota</taxon>
        <taxon>Actinomycetes</taxon>
        <taxon>Micrococcales</taxon>
        <taxon>Cellulomonadaceae</taxon>
        <taxon>Cellulomonas</taxon>
    </lineage>
</organism>
<accession>A0ABQ4DH87</accession>
<dbReference type="Proteomes" id="UP000614741">
    <property type="component" value="Unassembled WGS sequence"/>
</dbReference>
<evidence type="ECO:0000313" key="2">
    <source>
        <dbReference type="EMBL" id="GIG38723.1"/>
    </source>
</evidence>
<feature type="compositionally biased region" description="Basic and acidic residues" evidence="1">
    <location>
        <begin position="31"/>
        <end position="40"/>
    </location>
</feature>
<feature type="region of interest" description="Disordered" evidence="1">
    <location>
        <begin position="1"/>
        <end position="73"/>
    </location>
</feature>
<feature type="compositionally biased region" description="Polar residues" evidence="1">
    <location>
        <begin position="18"/>
        <end position="29"/>
    </location>
</feature>
<gene>
    <name evidence="2" type="ORF">Cph01nite_04850</name>
</gene>
<reference evidence="2 3" key="1">
    <citation type="submission" date="2021-01" db="EMBL/GenBank/DDBJ databases">
        <title>Whole genome shotgun sequence of Cellulomonas phragmiteti NBRC 110785.</title>
        <authorList>
            <person name="Komaki H."/>
            <person name="Tamura T."/>
        </authorList>
    </citation>
    <scope>NUCLEOTIDE SEQUENCE [LARGE SCALE GENOMIC DNA]</scope>
    <source>
        <strain evidence="2 3">NBRC 110785</strain>
    </source>
</reference>
<sequence>MLDEGDGAAVAPHEGATMSENPGPASSASPEHGEGQHDAPVDTGPGPDEADLHQESVGTAAQDPQEEGRVDAG</sequence>
<evidence type="ECO:0000256" key="1">
    <source>
        <dbReference type="SAM" id="MobiDB-lite"/>
    </source>
</evidence>
<name>A0ABQ4DH87_9CELL</name>
<proteinExistence type="predicted"/>